<feature type="compositionally biased region" description="Low complexity" evidence="1">
    <location>
        <begin position="16"/>
        <end position="32"/>
    </location>
</feature>
<protein>
    <submittedName>
        <fullName evidence="2">Uncharacterized protein</fullName>
    </submittedName>
</protein>
<evidence type="ECO:0000313" key="2">
    <source>
        <dbReference type="EMBL" id="KAF7535397.1"/>
    </source>
</evidence>
<dbReference type="AlphaFoldDB" id="A0A9P5GXE9"/>
<feature type="region of interest" description="Disordered" evidence="1">
    <location>
        <begin position="1"/>
        <end position="42"/>
    </location>
</feature>
<sequence>MSTTAAPMACTHGTHARTAPKSPTAPTASTTPHDTHRHHTPMVSAFSGHWDSAVRSFARCKACPVSAISTPTSSSPNDSQGWTPHATYRPGGPWESFGGRVFASRRF</sequence>
<evidence type="ECO:0000313" key="3">
    <source>
        <dbReference type="Proteomes" id="UP000722485"/>
    </source>
</evidence>
<name>A0A9P5GXE9_9HYPO</name>
<reference evidence="2" key="1">
    <citation type="submission" date="2020-03" db="EMBL/GenBank/DDBJ databases">
        <title>Draft Genome Sequence of Cylindrodendrum hubeiense.</title>
        <authorList>
            <person name="Buettner E."/>
            <person name="Kellner H."/>
        </authorList>
    </citation>
    <scope>NUCLEOTIDE SEQUENCE</scope>
    <source>
        <strain evidence="2">IHI 201604</strain>
    </source>
</reference>
<organism evidence="2 3">
    <name type="scientific">Cylindrodendrum hubeiense</name>
    <dbReference type="NCBI Taxonomy" id="595255"/>
    <lineage>
        <taxon>Eukaryota</taxon>
        <taxon>Fungi</taxon>
        <taxon>Dikarya</taxon>
        <taxon>Ascomycota</taxon>
        <taxon>Pezizomycotina</taxon>
        <taxon>Sordariomycetes</taxon>
        <taxon>Hypocreomycetidae</taxon>
        <taxon>Hypocreales</taxon>
        <taxon>Nectriaceae</taxon>
        <taxon>Cylindrodendrum</taxon>
    </lineage>
</organism>
<dbReference type="Proteomes" id="UP000722485">
    <property type="component" value="Unassembled WGS sequence"/>
</dbReference>
<feature type="compositionally biased region" description="Polar residues" evidence="1">
    <location>
        <begin position="67"/>
        <end position="82"/>
    </location>
</feature>
<proteinExistence type="predicted"/>
<feature type="region of interest" description="Disordered" evidence="1">
    <location>
        <begin position="67"/>
        <end position="94"/>
    </location>
</feature>
<dbReference type="EMBL" id="JAANBB010000719">
    <property type="protein sequence ID" value="KAF7535397.1"/>
    <property type="molecule type" value="Genomic_DNA"/>
</dbReference>
<gene>
    <name evidence="2" type="ORF">G7Z17_g13211</name>
</gene>
<accession>A0A9P5GXE9</accession>
<comment type="caution">
    <text evidence="2">The sequence shown here is derived from an EMBL/GenBank/DDBJ whole genome shotgun (WGS) entry which is preliminary data.</text>
</comment>
<keyword evidence="3" id="KW-1185">Reference proteome</keyword>
<evidence type="ECO:0000256" key="1">
    <source>
        <dbReference type="SAM" id="MobiDB-lite"/>
    </source>
</evidence>